<protein>
    <submittedName>
        <fullName evidence="2">Uncharacterized protein</fullName>
    </submittedName>
</protein>
<evidence type="ECO:0000313" key="2">
    <source>
        <dbReference type="EMBL" id="AEO57068.1"/>
    </source>
</evidence>
<gene>
    <name evidence="2" type="ORF">MYCTH_2302818</name>
</gene>
<dbReference type="KEGG" id="mtm:MYCTH_2302818"/>
<sequence>MSGNINPRTIMAPVAAFTMAGVLFLYTRSSIRAARSNAKSRREDERFRRQQHQQHQQREEAGR</sequence>
<feature type="non-terminal residue" evidence="2">
    <location>
        <position position="63"/>
    </location>
</feature>
<dbReference type="EMBL" id="CP003003">
    <property type="protein sequence ID" value="AEO57068.1"/>
    <property type="molecule type" value="Genomic_DNA"/>
</dbReference>
<dbReference type="InParanoid" id="G2Q8L9"/>
<organism evidence="2 3">
    <name type="scientific">Thermothelomyces thermophilus (strain ATCC 42464 / BCRC 31852 / DSM 1799)</name>
    <name type="common">Sporotrichum thermophile</name>
    <dbReference type="NCBI Taxonomy" id="573729"/>
    <lineage>
        <taxon>Eukaryota</taxon>
        <taxon>Fungi</taxon>
        <taxon>Dikarya</taxon>
        <taxon>Ascomycota</taxon>
        <taxon>Pezizomycotina</taxon>
        <taxon>Sordariomycetes</taxon>
        <taxon>Sordariomycetidae</taxon>
        <taxon>Sordariales</taxon>
        <taxon>Chaetomiaceae</taxon>
        <taxon>Thermothelomyces</taxon>
    </lineage>
</organism>
<reference evidence="2 3" key="1">
    <citation type="journal article" date="2011" name="Nat. Biotechnol.">
        <title>Comparative genomic analysis of the thermophilic biomass-degrading fungi Myceliophthora thermophila and Thielavia terrestris.</title>
        <authorList>
            <person name="Berka R.M."/>
            <person name="Grigoriev I.V."/>
            <person name="Otillar R."/>
            <person name="Salamov A."/>
            <person name="Grimwood J."/>
            <person name="Reid I."/>
            <person name="Ishmael N."/>
            <person name="John T."/>
            <person name="Darmond C."/>
            <person name="Moisan M.-C."/>
            <person name="Henrissat B."/>
            <person name="Coutinho P.M."/>
            <person name="Lombard V."/>
            <person name="Natvig D.O."/>
            <person name="Lindquist E."/>
            <person name="Schmutz J."/>
            <person name="Lucas S."/>
            <person name="Harris P."/>
            <person name="Powlowski J."/>
            <person name="Bellemare A."/>
            <person name="Taylor D."/>
            <person name="Butler G."/>
            <person name="de Vries R.P."/>
            <person name="Allijn I.E."/>
            <person name="van den Brink J."/>
            <person name="Ushinsky S."/>
            <person name="Storms R."/>
            <person name="Powell A.J."/>
            <person name="Paulsen I.T."/>
            <person name="Elbourne L.D.H."/>
            <person name="Baker S.E."/>
            <person name="Magnuson J."/>
            <person name="LaBoissiere S."/>
            <person name="Clutterbuck A.J."/>
            <person name="Martinez D."/>
            <person name="Wogulis M."/>
            <person name="de Leon A.L."/>
            <person name="Rey M.W."/>
            <person name="Tsang A."/>
        </authorList>
    </citation>
    <scope>NUCLEOTIDE SEQUENCE [LARGE SCALE GENOMIC DNA]</scope>
    <source>
        <strain evidence="3">ATCC 42464 / BCRC 31852 / DSM 1799</strain>
    </source>
</reference>
<proteinExistence type="predicted"/>
<dbReference type="eggNOG" id="ENOG502RG9D">
    <property type="taxonomic scope" value="Eukaryota"/>
</dbReference>
<dbReference type="VEuPathDB" id="FungiDB:MYCTH_2302818"/>
<evidence type="ECO:0000313" key="3">
    <source>
        <dbReference type="Proteomes" id="UP000007322"/>
    </source>
</evidence>
<dbReference type="OrthoDB" id="5304367at2759"/>
<dbReference type="OMA" id="AYRKNQQ"/>
<feature type="region of interest" description="Disordered" evidence="1">
    <location>
        <begin position="33"/>
        <end position="63"/>
    </location>
</feature>
<dbReference type="GeneID" id="11512366"/>
<name>G2Q8L9_THET4</name>
<accession>G2Q8L9</accession>
<keyword evidence="3" id="KW-1185">Reference proteome</keyword>
<dbReference type="RefSeq" id="XP_003662313.1">
    <property type="nucleotide sequence ID" value="XM_003662265.1"/>
</dbReference>
<dbReference type="HOGENOM" id="CLU_208186_0_0_1"/>
<evidence type="ECO:0000256" key="1">
    <source>
        <dbReference type="SAM" id="MobiDB-lite"/>
    </source>
</evidence>
<dbReference type="AlphaFoldDB" id="G2Q8L9"/>
<dbReference type="Proteomes" id="UP000007322">
    <property type="component" value="Chromosome 2"/>
</dbReference>